<feature type="region of interest" description="Disordered" evidence="1">
    <location>
        <begin position="719"/>
        <end position="746"/>
    </location>
</feature>
<evidence type="ECO:0000256" key="1">
    <source>
        <dbReference type="SAM" id="MobiDB-lite"/>
    </source>
</evidence>
<comment type="caution">
    <text evidence="2">The sequence shown here is derived from an EMBL/GenBank/DDBJ whole genome shotgun (WGS) entry which is preliminary data.</text>
</comment>
<proteinExistence type="predicted"/>
<name>A0AAE0BYV3_9CHLO</name>
<protein>
    <submittedName>
        <fullName evidence="2">Uncharacterized protein</fullName>
    </submittedName>
</protein>
<sequence length="1026" mass="113540">EEVKELKGVQMVYSKRMRWSEQVTVGSWHGGSDAEESESHSAELQASCQAMVQKAVQRAKSYANMMGAGMPFCRSRPCIWRTQPDLEQTEKQRKAEERAYALGVRIDEDATDRFLRIRCSSRRSALLRARVVELQSDIFMLPGADLEPMDWKLIVDTVEHDMCGTLERLTELEDTMKRILEAGPMELEDHRLFHQMLQKQVASVDKIIGSTKKYRPGGPIAMQYDHPIIHKATDISEVLKSLQIEVKQELDQVGLLLKMAQGMADGGKLAMVNPFLQHSFSPHRKLSGVPPMFQKDGLYKVGGDSLGWLESFVKGSKLSAQQGMAKYLAEPRVKWKGSRPLLCSICSPSPLDAASGELNATSSADSVSIPGMLPELSEGGGGYWGMMMVMTSERSTSQAIRKLKDLKLRGADAAALETRCEEIRKINLGELDGSDPKINAEIDCHALLPVIKASKAMLVTSQFYKPPGSVSEADMANFGEILQVFSETVEGIVGANILSEMLNETLRNVSTESPGDPYETTCNISLGRYLEHREVHIMHLQYDDLVNRFALVASGRASLEDAVAAKRESIHGDEFRSVEAEANLRQAMEGMAPRIQRLVQAETLRRLWKHDKWSGILEEVQLCIDSLLSMREKFMEKDTEGNDAWWALAVWLNAQHAQAKEELKDCGPESLPQFEDGDYITIGEDRIPRLRPNITLKPHRSFKTAGRHAKVVSKMSMMSAGAAGVPPGSAVSTPRGETGDSPRTPMRGLARGLTHDMDIPLPGSLDGAAPAQDQAPGKQRAASSAEEAGEVDWDTIFSRHENHAQSLSVALQFGREIIRRLLASPVATPECAVRINDLGEMVDKMALKIDASTAVTSEAFLTAVHEFDHMYKISIDDEGETRLQRCQRVQSLIISAEAAVREVAYGLELQQHICHVHDDHMLMSMEMCQLVEGGDVATIARSYEREMTAARKGFKAVLEGFTAACSNICVSIRERVTGAKTMLTVMKQGLQKKETLSLDAGDLGMNVMHLLKVFGKRSAKKILPRL</sequence>
<evidence type="ECO:0000313" key="2">
    <source>
        <dbReference type="EMBL" id="KAK3244272.1"/>
    </source>
</evidence>
<organism evidence="2 3">
    <name type="scientific">Cymbomonas tetramitiformis</name>
    <dbReference type="NCBI Taxonomy" id="36881"/>
    <lineage>
        <taxon>Eukaryota</taxon>
        <taxon>Viridiplantae</taxon>
        <taxon>Chlorophyta</taxon>
        <taxon>Pyramimonadophyceae</taxon>
        <taxon>Pyramimonadales</taxon>
        <taxon>Pyramimonadaceae</taxon>
        <taxon>Cymbomonas</taxon>
    </lineage>
</organism>
<keyword evidence="3" id="KW-1185">Reference proteome</keyword>
<reference evidence="2 3" key="1">
    <citation type="journal article" date="2015" name="Genome Biol. Evol.">
        <title>Comparative Genomics of a Bacterivorous Green Alga Reveals Evolutionary Causalities and Consequences of Phago-Mixotrophic Mode of Nutrition.</title>
        <authorList>
            <person name="Burns J.A."/>
            <person name="Paasch A."/>
            <person name="Narechania A."/>
            <person name="Kim E."/>
        </authorList>
    </citation>
    <scope>NUCLEOTIDE SEQUENCE [LARGE SCALE GENOMIC DNA]</scope>
    <source>
        <strain evidence="2 3">PLY_AMNH</strain>
    </source>
</reference>
<evidence type="ECO:0000313" key="3">
    <source>
        <dbReference type="Proteomes" id="UP001190700"/>
    </source>
</evidence>
<feature type="non-terminal residue" evidence="2">
    <location>
        <position position="1"/>
    </location>
</feature>
<gene>
    <name evidence="2" type="ORF">CYMTET_46108</name>
</gene>
<dbReference type="Proteomes" id="UP001190700">
    <property type="component" value="Unassembled WGS sequence"/>
</dbReference>
<feature type="region of interest" description="Disordered" evidence="1">
    <location>
        <begin position="758"/>
        <end position="788"/>
    </location>
</feature>
<accession>A0AAE0BYV3</accession>
<dbReference type="AlphaFoldDB" id="A0AAE0BYV3"/>
<feature type="compositionally biased region" description="Low complexity" evidence="1">
    <location>
        <begin position="719"/>
        <end position="732"/>
    </location>
</feature>
<dbReference type="EMBL" id="LGRX02032010">
    <property type="protein sequence ID" value="KAK3244272.1"/>
    <property type="molecule type" value="Genomic_DNA"/>
</dbReference>